<sequence>GSSESVEYEVMDFGYSYHMCLKNGYFGTLELVEGEVVHLGDGKA</sequence>
<feature type="non-terminal residue" evidence="1">
    <location>
        <position position="1"/>
    </location>
</feature>
<protein>
    <submittedName>
        <fullName evidence="1">Uncharacterized protein</fullName>
    </submittedName>
</protein>
<proteinExistence type="predicted"/>
<evidence type="ECO:0000313" key="2">
    <source>
        <dbReference type="Proteomes" id="UP000265520"/>
    </source>
</evidence>
<comment type="caution">
    <text evidence="1">The sequence shown here is derived from an EMBL/GenBank/DDBJ whole genome shotgun (WGS) entry which is preliminary data.</text>
</comment>
<dbReference type="AlphaFoldDB" id="A0A392ULV5"/>
<name>A0A392ULV5_9FABA</name>
<accession>A0A392ULV5</accession>
<dbReference type="EMBL" id="LXQA010842728">
    <property type="protein sequence ID" value="MCI73624.1"/>
    <property type="molecule type" value="Genomic_DNA"/>
</dbReference>
<dbReference type="Proteomes" id="UP000265520">
    <property type="component" value="Unassembled WGS sequence"/>
</dbReference>
<evidence type="ECO:0000313" key="1">
    <source>
        <dbReference type="EMBL" id="MCI73624.1"/>
    </source>
</evidence>
<organism evidence="1 2">
    <name type="scientific">Trifolium medium</name>
    <dbReference type="NCBI Taxonomy" id="97028"/>
    <lineage>
        <taxon>Eukaryota</taxon>
        <taxon>Viridiplantae</taxon>
        <taxon>Streptophyta</taxon>
        <taxon>Embryophyta</taxon>
        <taxon>Tracheophyta</taxon>
        <taxon>Spermatophyta</taxon>
        <taxon>Magnoliopsida</taxon>
        <taxon>eudicotyledons</taxon>
        <taxon>Gunneridae</taxon>
        <taxon>Pentapetalae</taxon>
        <taxon>rosids</taxon>
        <taxon>fabids</taxon>
        <taxon>Fabales</taxon>
        <taxon>Fabaceae</taxon>
        <taxon>Papilionoideae</taxon>
        <taxon>50 kb inversion clade</taxon>
        <taxon>NPAAA clade</taxon>
        <taxon>Hologalegina</taxon>
        <taxon>IRL clade</taxon>
        <taxon>Trifolieae</taxon>
        <taxon>Trifolium</taxon>
    </lineage>
</organism>
<reference evidence="1 2" key="1">
    <citation type="journal article" date="2018" name="Front. Plant Sci.">
        <title>Red Clover (Trifolium pratense) and Zigzag Clover (T. medium) - A Picture of Genomic Similarities and Differences.</title>
        <authorList>
            <person name="Dluhosova J."/>
            <person name="Istvanek J."/>
            <person name="Nedelnik J."/>
            <person name="Repkova J."/>
        </authorList>
    </citation>
    <scope>NUCLEOTIDE SEQUENCE [LARGE SCALE GENOMIC DNA]</scope>
    <source>
        <strain evidence="2">cv. 10/8</strain>
        <tissue evidence="1">Leaf</tissue>
    </source>
</reference>
<keyword evidence="2" id="KW-1185">Reference proteome</keyword>